<dbReference type="Proteomes" id="UP000789366">
    <property type="component" value="Unassembled WGS sequence"/>
</dbReference>
<evidence type="ECO:0000313" key="1">
    <source>
        <dbReference type="EMBL" id="CAG8602835.1"/>
    </source>
</evidence>
<accession>A0ACA9MMV9</accession>
<gene>
    <name evidence="1" type="ORF">SPELUC_LOCUS7193</name>
</gene>
<comment type="caution">
    <text evidence="1">The sequence shown here is derived from an EMBL/GenBank/DDBJ whole genome shotgun (WGS) entry which is preliminary data.</text>
</comment>
<reference evidence="1" key="1">
    <citation type="submission" date="2021-06" db="EMBL/GenBank/DDBJ databases">
        <authorList>
            <person name="Kallberg Y."/>
            <person name="Tangrot J."/>
            <person name="Rosling A."/>
        </authorList>
    </citation>
    <scope>NUCLEOTIDE SEQUENCE</scope>
    <source>
        <strain evidence="1">28 12/20/2015</strain>
    </source>
</reference>
<proteinExistence type="predicted"/>
<organism evidence="1 2">
    <name type="scientific">Cetraspora pellucida</name>
    <dbReference type="NCBI Taxonomy" id="1433469"/>
    <lineage>
        <taxon>Eukaryota</taxon>
        <taxon>Fungi</taxon>
        <taxon>Fungi incertae sedis</taxon>
        <taxon>Mucoromycota</taxon>
        <taxon>Glomeromycotina</taxon>
        <taxon>Glomeromycetes</taxon>
        <taxon>Diversisporales</taxon>
        <taxon>Gigasporaceae</taxon>
        <taxon>Cetraspora</taxon>
    </lineage>
</organism>
<protein>
    <submittedName>
        <fullName evidence="1">5150_t:CDS:1</fullName>
    </submittedName>
</protein>
<evidence type="ECO:0000313" key="2">
    <source>
        <dbReference type="Proteomes" id="UP000789366"/>
    </source>
</evidence>
<sequence>MPAVPRLPVIPNEYQDIINYLQSKKIPEHISDSTTKYNFERQCKKFELDENGVLYISAVLKNNEVISDKCRVVPIYDVELHTNQTNEIEIDTLDTNTDTFQTNTDNSEDVSVNNTLGKYYTKLCQQGSVHRKKTANNTIEPGTAVNIAPDHDTNPQTRKRKLQPTFSERGIFKRLTSNNHTAIVEVDGKDISVPIKRVKVTKS</sequence>
<dbReference type="EMBL" id="CAJVPW010009240">
    <property type="protein sequence ID" value="CAG8602835.1"/>
    <property type="molecule type" value="Genomic_DNA"/>
</dbReference>
<keyword evidence="2" id="KW-1185">Reference proteome</keyword>
<name>A0ACA9MMV9_9GLOM</name>